<evidence type="ECO:0000256" key="1">
    <source>
        <dbReference type="SAM" id="Phobius"/>
    </source>
</evidence>
<comment type="caution">
    <text evidence="3">The sequence shown here is derived from an EMBL/GenBank/DDBJ whole genome shotgun (WGS) entry which is preliminary data.</text>
</comment>
<dbReference type="AlphaFoldDB" id="A0AAW6CLZ0"/>
<protein>
    <submittedName>
        <fullName evidence="3">Uncharacterized protein</fullName>
    </submittedName>
</protein>
<proteinExistence type="predicted"/>
<feature type="transmembrane region" description="Helical" evidence="1">
    <location>
        <begin position="30"/>
        <end position="51"/>
    </location>
</feature>
<keyword evidence="1" id="KW-1133">Transmembrane helix</keyword>
<organism evidence="3 4">
    <name type="scientific">Flavonifractor plautii</name>
    <name type="common">Fusobacterium plautii</name>
    <dbReference type="NCBI Taxonomy" id="292800"/>
    <lineage>
        <taxon>Bacteria</taxon>
        <taxon>Bacillati</taxon>
        <taxon>Bacillota</taxon>
        <taxon>Clostridia</taxon>
        <taxon>Eubacteriales</taxon>
        <taxon>Oscillospiraceae</taxon>
        <taxon>Flavonifractor</taxon>
    </lineage>
</organism>
<keyword evidence="1" id="KW-0812">Transmembrane</keyword>
<dbReference type="EMBL" id="JAQLWO010000039">
    <property type="protein sequence ID" value="MDB7908618.1"/>
    <property type="molecule type" value="Genomic_DNA"/>
</dbReference>
<dbReference type="Proteomes" id="UP001211173">
    <property type="component" value="Unassembled WGS sequence"/>
</dbReference>
<evidence type="ECO:0000313" key="3">
    <source>
        <dbReference type="EMBL" id="MDB7933985.1"/>
    </source>
</evidence>
<name>A0AAW6CLZ0_FLAPL</name>
<dbReference type="EMBL" id="JAQLWV010000019">
    <property type="protein sequence ID" value="MDB7933985.1"/>
    <property type="molecule type" value="Genomic_DNA"/>
</dbReference>
<evidence type="ECO:0000313" key="2">
    <source>
        <dbReference type="EMBL" id="MDB7908618.1"/>
    </source>
</evidence>
<gene>
    <name evidence="2" type="ORF">PND83_21780</name>
    <name evidence="3" type="ORF">PNE06_12960</name>
</gene>
<accession>A0AAW6CLZ0</accession>
<reference evidence="3" key="1">
    <citation type="submission" date="2023-01" db="EMBL/GenBank/DDBJ databases">
        <title>Human gut microbiome strain richness.</title>
        <authorList>
            <person name="Chen-Liaw A."/>
        </authorList>
    </citation>
    <scope>NUCLEOTIDE SEQUENCE</scope>
    <source>
        <strain evidence="3">1001287st1_F4_1001285I_161205</strain>
        <strain evidence="2">2225st1_A6_2225SCRN_200828</strain>
    </source>
</reference>
<dbReference type="RefSeq" id="WP_024723753.1">
    <property type="nucleotide sequence ID" value="NZ_DAWDUS010000004.1"/>
</dbReference>
<evidence type="ECO:0000313" key="4">
    <source>
        <dbReference type="Proteomes" id="UP001211173"/>
    </source>
</evidence>
<dbReference type="Proteomes" id="UP001211006">
    <property type="component" value="Unassembled WGS sequence"/>
</dbReference>
<sequence length="69" mass="7914">MKKHVNPAKHLHEVYTMQGGVKEYNKNQRAWGALLFAGSVFLLHAVGGRIVDKIERREIKALKKRDDLC</sequence>
<keyword evidence="1" id="KW-0472">Membrane</keyword>